<feature type="region of interest" description="Disordered" evidence="1">
    <location>
        <begin position="358"/>
        <end position="384"/>
    </location>
</feature>
<reference evidence="4" key="2">
    <citation type="submission" date="2025-08" db="UniProtKB">
        <authorList>
            <consortium name="RefSeq"/>
        </authorList>
    </citation>
    <scope>IDENTIFICATION</scope>
    <source>
        <tissue evidence="4">Leaf</tissue>
    </source>
</reference>
<sequence>MVEIPDEVLENPTPLWEDFIVGKFLDLAPHVAKVHMVLNKIWKYGDSAMKVDVYEENPTTMRFKVSNQKAREKILRRGMWNIAGVPMIVTKWTPSSGDDKKEDEAIPMWVHLEKVPLHMYSWEGISFFTSTVGVPVKLHPETIACTNLEVAKVFVNVDVSKTLPKEINFSKNGKQFVVKYYYPWLPARCNYCDKWGHGEAVCAVKAKGKKRTESTPVVISKSQDKKEEIDKEVETVNVCIDEEVAVAKSHEAKKGTVNEEVPKVLQEEDKCVSVKDSNAWSLVSPGKIGRLSVSSNQKEQGVLISASKFSLLSTEEEKEVDKEDGEIISEEQVLDVDETEEEELIDRSLLDQQIREEVKVGRRGRKPKALDANPVSTRTKRQKH</sequence>
<name>A0A9W3DTP2_RAPSA</name>
<dbReference type="AlphaFoldDB" id="A0A9W3DTP2"/>
<keyword evidence="3" id="KW-1185">Reference proteome</keyword>
<dbReference type="InterPro" id="IPR040256">
    <property type="entry name" value="At4g02000-like"/>
</dbReference>
<evidence type="ECO:0000256" key="1">
    <source>
        <dbReference type="SAM" id="MobiDB-lite"/>
    </source>
</evidence>
<protein>
    <submittedName>
        <fullName evidence="4">Uncharacterized protein LOC108835438</fullName>
    </submittedName>
</protein>
<gene>
    <name evidence="4" type="primary">LOC108835438</name>
</gene>
<dbReference type="RefSeq" id="XP_056867232.1">
    <property type="nucleotide sequence ID" value="XM_057011252.1"/>
</dbReference>
<feature type="domain" description="DUF4283" evidence="2">
    <location>
        <begin position="15"/>
        <end position="96"/>
    </location>
</feature>
<dbReference type="InterPro" id="IPR025558">
    <property type="entry name" value="DUF4283"/>
</dbReference>
<evidence type="ECO:0000313" key="3">
    <source>
        <dbReference type="Proteomes" id="UP000504610"/>
    </source>
</evidence>
<reference evidence="3" key="1">
    <citation type="journal article" date="2019" name="Database">
        <title>The radish genome database (RadishGD): an integrated information resource for radish genomics.</title>
        <authorList>
            <person name="Yu H.J."/>
            <person name="Baek S."/>
            <person name="Lee Y.J."/>
            <person name="Cho A."/>
            <person name="Mun J.H."/>
        </authorList>
    </citation>
    <scope>NUCLEOTIDE SEQUENCE [LARGE SCALE GENOMIC DNA]</scope>
    <source>
        <strain evidence="3">cv. WK10039</strain>
    </source>
</reference>
<dbReference type="OrthoDB" id="1931768at2759"/>
<evidence type="ECO:0000313" key="4">
    <source>
        <dbReference type="RefSeq" id="XP_056867232.1"/>
    </source>
</evidence>
<proteinExistence type="predicted"/>
<dbReference type="PANTHER" id="PTHR31286">
    <property type="entry name" value="GLYCINE-RICH CELL WALL STRUCTURAL PROTEIN 1.8-LIKE"/>
    <property type="match status" value="1"/>
</dbReference>
<dbReference type="KEGG" id="rsz:108835438"/>
<organism evidence="3 4">
    <name type="scientific">Raphanus sativus</name>
    <name type="common">Radish</name>
    <name type="synonym">Raphanus raphanistrum var. sativus</name>
    <dbReference type="NCBI Taxonomy" id="3726"/>
    <lineage>
        <taxon>Eukaryota</taxon>
        <taxon>Viridiplantae</taxon>
        <taxon>Streptophyta</taxon>
        <taxon>Embryophyta</taxon>
        <taxon>Tracheophyta</taxon>
        <taxon>Spermatophyta</taxon>
        <taxon>Magnoliopsida</taxon>
        <taxon>eudicotyledons</taxon>
        <taxon>Gunneridae</taxon>
        <taxon>Pentapetalae</taxon>
        <taxon>rosids</taxon>
        <taxon>malvids</taxon>
        <taxon>Brassicales</taxon>
        <taxon>Brassicaceae</taxon>
        <taxon>Brassiceae</taxon>
        <taxon>Raphanus</taxon>
    </lineage>
</organism>
<dbReference type="PANTHER" id="PTHR31286:SF148">
    <property type="entry name" value="DUF4283 DOMAIN-CONTAINING PROTEIN"/>
    <property type="match status" value="1"/>
</dbReference>
<evidence type="ECO:0000259" key="2">
    <source>
        <dbReference type="Pfam" id="PF14111"/>
    </source>
</evidence>
<dbReference type="Pfam" id="PF14111">
    <property type="entry name" value="DUF4283"/>
    <property type="match status" value="1"/>
</dbReference>
<dbReference type="Proteomes" id="UP000504610">
    <property type="component" value="Chromosome 5"/>
</dbReference>
<accession>A0A9W3DTP2</accession>
<dbReference type="GeneID" id="108835438"/>